<dbReference type="Gene3D" id="2.40.10.220">
    <property type="entry name" value="predicted glycosyltransferase like domains"/>
    <property type="match status" value="1"/>
</dbReference>
<dbReference type="Proteomes" id="UP000005710">
    <property type="component" value="Unassembled WGS sequence"/>
</dbReference>
<dbReference type="AlphaFoldDB" id="K6NXS2"/>
<dbReference type="STRING" id="867903.ThesuDRAFT_00255"/>
<feature type="domain" description="PilZ" evidence="1">
    <location>
        <begin position="110"/>
        <end position="209"/>
    </location>
</feature>
<gene>
    <name evidence="3" type="ORF">ThesuDRAFT_00255</name>
</gene>
<dbReference type="GO" id="GO:0016740">
    <property type="term" value="F:transferase activity"/>
    <property type="evidence" value="ECO:0007669"/>
    <property type="project" value="UniProtKB-KW"/>
</dbReference>
<reference evidence="3" key="2">
    <citation type="submission" date="2012-10" db="EMBL/GenBank/DDBJ databases">
        <title>Improved high-quality draft of Thermaerobacter subterraneus C21, DSM 13965.</title>
        <authorList>
            <consortium name="DOE Joint Genome Institute"/>
            <person name="Eisen J."/>
            <person name="Huntemann M."/>
            <person name="Wei C.-L."/>
            <person name="Han J."/>
            <person name="Detter J.C."/>
            <person name="Han C."/>
            <person name="Tapia R."/>
            <person name="Chen A."/>
            <person name="Kyrpides N."/>
            <person name="Mavromatis K."/>
            <person name="Markowitz V."/>
            <person name="Szeto E."/>
            <person name="Ivanova N."/>
            <person name="Mikhailova N."/>
            <person name="Ovchinnikova G."/>
            <person name="Pagani I."/>
            <person name="Pati A."/>
            <person name="Goodwin L."/>
            <person name="Nordberg H.P."/>
            <person name="Cantor M.N."/>
            <person name="Hua S.X."/>
            <person name="Woyke T."/>
            <person name="Eisen J."/>
            <person name="Klenk H.-P."/>
        </authorList>
    </citation>
    <scope>NUCLEOTIDE SEQUENCE [LARGE SCALE GENOMIC DNA]</scope>
    <source>
        <strain evidence="3">DSM 13965</strain>
    </source>
</reference>
<dbReference type="Pfam" id="PF07238">
    <property type="entry name" value="PilZ"/>
    <property type="match status" value="1"/>
</dbReference>
<dbReference type="Pfam" id="PF12945">
    <property type="entry name" value="PilZNR"/>
    <property type="match status" value="1"/>
</dbReference>
<name>K6NXS2_9FIRM</name>
<keyword evidence="4" id="KW-1185">Reference proteome</keyword>
<proteinExistence type="predicted"/>
<dbReference type="HOGENOM" id="CLU_1255459_0_0_9"/>
<dbReference type="OrthoDB" id="3493at2"/>
<sequence>MDRVEPLPLETNHPVEVTFVGEAPPGHGPGPYRTHVLGTAAEGLVLALPMARQRWVLPRPGQAVKVVYRDPQDREAARGLFGFVSAVAGARVEPEPELVVAWPRRVERVQRRQWVRIDLRLPVRIERRGDPAQVVEGRTLDVSGGGCRAQLSRPVPPGELVRVDLAFPGWAAQATARVVRVEPGDGPVVGLEFVEIDPRVQDRIAGFILAEQARRRRVLG</sequence>
<protein>
    <submittedName>
        <fullName evidence="3">Glycosyltransferase</fullName>
    </submittedName>
</protein>
<dbReference type="GO" id="GO:0035438">
    <property type="term" value="F:cyclic-di-GMP binding"/>
    <property type="evidence" value="ECO:0007669"/>
    <property type="project" value="InterPro"/>
</dbReference>
<feature type="domain" description="Type III secretion system flagellar brake protein YcgR PilZN" evidence="2">
    <location>
        <begin position="15"/>
        <end position="103"/>
    </location>
</feature>
<dbReference type="EMBL" id="AENY02000005">
    <property type="protein sequence ID" value="EKP93660.1"/>
    <property type="molecule type" value="Genomic_DNA"/>
</dbReference>
<dbReference type="SUPFAM" id="SSF141371">
    <property type="entry name" value="PilZ domain-like"/>
    <property type="match status" value="1"/>
</dbReference>
<dbReference type="eggNOG" id="COG5581">
    <property type="taxonomic scope" value="Bacteria"/>
</dbReference>
<dbReference type="InterPro" id="IPR009926">
    <property type="entry name" value="T3SS_YcgR_PilZN"/>
</dbReference>
<dbReference type="InterPro" id="IPR009875">
    <property type="entry name" value="PilZ_domain"/>
</dbReference>
<dbReference type="RefSeq" id="WP_006904953.1">
    <property type="nucleotide sequence ID" value="NZ_JH976536.1"/>
</dbReference>
<evidence type="ECO:0000313" key="3">
    <source>
        <dbReference type="EMBL" id="EKP93660.1"/>
    </source>
</evidence>
<evidence type="ECO:0000259" key="2">
    <source>
        <dbReference type="Pfam" id="PF12945"/>
    </source>
</evidence>
<evidence type="ECO:0000313" key="4">
    <source>
        <dbReference type="Proteomes" id="UP000005710"/>
    </source>
</evidence>
<comment type="caution">
    <text evidence="3">The sequence shown here is derived from an EMBL/GenBank/DDBJ whole genome shotgun (WGS) entry which is preliminary data.</text>
</comment>
<reference evidence="3" key="1">
    <citation type="submission" date="2010-10" db="EMBL/GenBank/DDBJ databases">
        <authorList>
            <consortium name="US DOE Joint Genome Institute (JGI-PGF)"/>
            <person name="Lucas S."/>
            <person name="Copeland A."/>
            <person name="Lapidus A."/>
            <person name="Bruce D."/>
            <person name="Goodwin L."/>
            <person name="Pitluck S."/>
            <person name="Kyrpides N."/>
            <person name="Mavromatis K."/>
            <person name="Detter J.C."/>
            <person name="Han C."/>
            <person name="Land M."/>
            <person name="Hauser L."/>
            <person name="Markowitz V."/>
            <person name="Cheng J.-F."/>
            <person name="Hugenholtz P."/>
            <person name="Woyke T."/>
            <person name="Wu D."/>
            <person name="Pukall R."/>
            <person name="Wahrenburg C."/>
            <person name="Brambilla E."/>
            <person name="Klenk H.-P."/>
            <person name="Eisen J.A."/>
        </authorList>
    </citation>
    <scope>NUCLEOTIDE SEQUENCE [LARGE SCALE GENOMIC DNA]</scope>
    <source>
        <strain evidence="3">DSM 13965</strain>
    </source>
</reference>
<accession>K6NXS2</accession>
<evidence type="ECO:0000259" key="1">
    <source>
        <dbReference type="Pfam" id="PF07238"/>
    </source>
</evidence>
<organism evidence="3 4">
    <name type="scientific">Thermaerobacter subterraneus DSM 13965</name>
    <dbReference type="NCBI Taxonomy" id="867903"/>
    <lineage>
        <taxon>Bacteria</taxon>
        <taxon>Bacillati</taxon>
        <taxon>Bacillota</taxon>
        <taxon>Clostridia</taxon>
        <taxon>Eubacteriales</taxon>
        <taxon>Clostridiales Family XVII. Incertae Sedis</taxon>
        <taxon>Thermaerobacter</taxon>
    </lineage>
</organism>